<dbReference type="EMBL" id="CADCWL010000259">
    <property type="protein sequence ID" value="CAA9586553.1"/>
    <property type="molecule type" value="Genomic_DNA"/>
</dbReference>
<protein>
    <submittedName>
        <fullName evidence="1">Uncharacterized protein</fullName>
    </submittedName>
</protein>
<dbReference type="InterPro" id="IPR015421">
    <property type="entry name" value="PyrdxlP-dep_Trfase_major"/>
</dbReference>
<accession>A0A6J4VVZ2</accession>
<organism evidence="1">
    <name type="scientific">uncultured Thermomicrobiales bacterium</name>
    <dbReference type="NCBI Taxonomy" id="1645740"/>
    <lineage>
        <taxon>Bacteria</taxon>
        <taxon>Pseudomonadati</taxon>
        <taxon>Thermomicrobiota</taxon>
        <taxon>Thermomicrobia</taxon>
        <taxon>Thermomicrobiales</taxon>
        <taxon>environmental samples</taxon>
    </lineage>
</organism>
<reference evidence="1" key="1">
    <citation type="submission" date="2020-02" db="EMBL/GenBank/DDBJ databases">
        <authorList>
            <person name="Meier V. D."/>
        </authorList>
    </citation>
    <scope>NUCLEOTIDE SEQUENCE</scope>
    <source>
        <strain evidence="1">AVDCRST_MAG19</strain>
    </source>
</reference>
<dbReference type="InterPro" id="IPR015422">
    <property type="entry name" value="PyrdxlP-dep_Trfase_small"/>
</dbReference>
<proteinExistence type="predicted"/>
<dbReference type="AlphaFoldDB" id="A0A6J4VVZ2"/>
<dbReference type="Gene3D" id="3.40.640.10">
    <property type="entry name" value="Type I PLP-dependent aspartate aminotransferase-like (Major domain)"/>
    <property type="match status" value="1"/>
</dbReference>
<evidence type="ECO:0000313" key="1">
    <source>
        <dbReference type="EMBL" id="CAA9586553.1"/>
    </source>
</evidence>
<name>A0A6J4VVZ2_9BACT</name>
<dbReference type="Gene3D" id="3.90.1150.10">
    <property type="entry name" value="Aspartate Aminotransferase, domain 1"/>
    <property type="match status" value="1"/>
</dbReference>
<sequence>MRTIADFELKRFFNDGSASAARVNLSPSFAEPLSTAELLAFEPDAAARLTRLPLSYPGMHGGLELRAAIAGQYRQLSPDELSPPVVPTTPCRCCSWRRSGRAITSSSRARSISR</sequence>
<gene>
    <name evidence="1" type="ORF">AVDCRST_MAG19-4930</name>
</gene>